<evidence type="ECO:0000313" key="2">
    <source>
        <dbReference type="Proteomes" id="UP000061135"/>
    </source>
</evidence>
<dbReference type="CDD" id="cd02980">
    <property type="entry name" value="TRX_Fd_family"/>
    <property type="match status" value="1"/>
</dbReference>
<keyword evidence="2" id="KW-1185">Reference proteome</keyword>
<organism evidence="1 2">
    <name type="scientific">Polynucleobacter duraquae</name>
    <dbReference type="NCBI Taxonomy" id="1835254"/>
    <lineage>
        <taxon>Bacteria</taxon>
        <taxon>Pseudomonadati</taxon>
        <taxon>Pseudomonadota</taxon>
        <taxon>Betaproteobacteria</taxon>
        <taxon>Burkholderiales</taxon>
        <taxon>Burkholderiaceae</taxon>
        <taxon>Polynucleobacter</taxon>
    </lineage>
</organism>
<dbReference type="Gene3D" id="3.40.30.10">
    <property type="entry name" value="Glutaredoxin"/>
    <property type="match status" value="1"/>
</dbReference>
<dbReference type="Proteomes" id="UP000061135">
    <property type="component" value="Chromosome"/>
</dbReference>
<dbReference type="STRING" id="1835254.CL55_00019500"/>
<proteinExistence type="predicted"/>
<sequence length="102" mass="11625">MSFKHHVFFCLNQRSNGEDCCDRHNAFALFDFAKKRVKELGLSGPGKIRINKAGCLDRCADGPVAVIYPEGIWYTFIDTEDVEEIIQSHLIQGRPVERLQLT</sequence>
<reference evidence="1 2" key="1">
    <citation type="submission" date="2014-03" db="EMBL/GenBank/DDBJ databases">
        <title>Genome of Polynucleobacter strain MWH-MoK4.</title>
        <authorList>
            <person name="Hahn M.W."/>
        </authorList>
    </citation>
    <scope>NUCLEOTIDE SEQUENCE [LARGE SCALE GENOMIC DNA]</scope>
    <source>
        <strain evidence="1 2">MWH-MoK4</strain>
    </source>
</reference>
<dbReference type="PATRIC" id="fig|576611.7.peg.1980"/>
<dbReference type="HOGENOM" id="CLU_126515_1_0_4"/>
<name>A0A0E3V2D3_9BURK</name>
<dbReference type="InterPro" id="IPR036249">
    <property type="entry name" value="Thioredoxin-like_sf"/>
</dbReference>
<dbReference type="RefSeq" id="WP_046330924.1">
    <property type="nucleotide sequence ID" value="NZ_CP007501.1"/>
</dbReference>
<dbReference type="KEGG" id="pdq:CL55_00019500"/>
<dbReference type="OrthoDB" id="9800597at2"/>
<dbReference type="EMBL" id="CP007501">
    <property type="protein sequence ID" value="AKD26283.1"/>
    <property type="molecule type" value="Genomic_DNA"/>
</dbReference>
<gene>
    <name evidence="1" type="ORF">CL55_00019500</name>
</gene>
<protein>
    <submittedName>
        <fullName evidence="1">Ferredoxin</fullName>
    </submittedName>
</protein>
<dbReference type="SUPFAM" id="SSF52833">
    <property type="entry name" value="Thioredoxin-like"/>
    <property type="match status" value="1"/>
</dbReference>
<accession>A0A0E3V2D3</accession>
<dbReference type="AlphaFoldDB" id="A0A0E3V2D3"/>
<evidence type="ECO:0000313" key="1">
    <source>
        <dbReference type="EMBL" id="AKD26283.1"/>
    </source>
</evidence>